<dbReference type="EMBL" id="LAZR01048012">
    <property type="protein sequence ID" value="KKK92893.1"/>
    <property type="molecule type" value="Genomic_DNA"/>
</dbReference>
<reference evidence="1" key="1">
    <citation type="journal article" date="2015" name="Nature">
        <title>Complex archaea that bridge the gap between prokaryotes and eukaryotes.</title>
        <authorList>
            <person name="Spang A."/>
            <person name="Saw J.H."/>
            <person name="Jorgensen S.L."/>
            <person name="Zaremba-Niedzwiedzka K."/>
            <person name="Martijn J."/>
            <person name="Lind A.E."/>
            <person name="van Eijk R."/>
            <person name="Schleper C."/>
            <person name="Guy L."/>
            <person name="Ettema T.J."/>
        </authorList>
    </citation>
    <scope>NUCLEOTIDE SEQUENCE</scope>
</reference>
<proteinExistence type="predicted"/>
<evidence type="ECO:0000313" key="1">
    <source>
        <dbReference type="EMBL" id="KKK92893.1"/>
    </source>
</evidence>
<comment type="caution">
    <text evidence="1">The sequence shown here is derived from an EMBL/GenBank/DDBJ whole genome shotgun (WGS) entry which is preliminary data.</text>
</comment>
<protein>
    <submittedName>
        <fullName evidence="1">Uncharacterized protein</fullName>
    </submittedName>
</protein>
<dbReference type="AlphaFoldDB" id="A0A0F8ZGN4"/>
<sequence length="232" mass="26683">AYDNIGLQLPGVVRPVYTSRWKWSIAFGTQEWPHAAESPLLEARYWFNSGFAPNEPPSLEWMWLPFGGWTERAMLQYAGTVDTLGVGVDRCVYDQARMFAVEEETEEETEEELTVSQYEELRKLIIAKANEARAFTQKVHDAVVARLGAAENKIAALEARRPAPKPAPKPRVQYVIVKSGDTADKWFNSEDALIRFNPNFRTLAYRADGSIMRRFTNRRWNDIYPPEQLRIK</sequence>
<feature type="non-terminal residue" evidence="1">
    <location>
        <position position="1"/>
    </location>
</feature>
<name>A0A0F8ZGN4_9ZZZZ</name>
<accession>A0A0F8ZGN4</accession>
<organism evidence="1">
    <name type="scientific">marine sediment metagenome</name>
    <dbReference type="NCBI Taxonomy" id="412755"/>
    <lineage>
        <taxon>unclassified sequences</taxon>
        <taxon>metagenomes</taxon>
        <taxon>ecological metagenomes</taxon>
    </lineage>
</organism>
<gene>
    <name evidence="1" type="ORF">LCGC14_2698350</name>
</gene>